<reference evidence="11" key="1">
    <citation type="submission" date="2017-01" db="EMBL/GenBank/DDBJ databases">
        <authorList>
            <person name="Varghese N."/>
            <person name="Submissions S."/>
        </authorList>
    </citation>
    <scope>NUCLEOTIDE SEQUENCE [LARGE SCALE GENOMIC DNA]</scope>
    <source>
        <strain evidence="11">type strain: HArc-</strain>
    </source>
</reference>
<keyword evidence="3" id="KW-0597">Phosphoprotein</keyword>
<evidence type="ECO:0000256" key="4">
    <source>
        <dbReference type="ARBA" id="ARBA00022679"/>
    </source>
</evidence>
<dbReference type="InterPro" id="IPR013767">
    <property type="entry name" value="PAS_fold"/>
</dbReference>
<dbReference type="InterPro" id="IPR000014">
    <property type="entry name" value="PAS"/>
</dbReference>
<dbReference type="PROSITE" id="PS50113">
    <property type="entry name" value="PAC"/>
    <property type="match status" value="1"/>
</dbReference>
<dbReference type="Gene3D" id="3.30.565.10">
    <property type="entry name" value="Histidine kinase-like ATPase, C-terminal domain"/>
    <property type="match status" value="1"/>
</dbReference>
<dbReference type="InterPro" id="IPR003661">
    <property type="entry name" value="HisK_dim/P_dom"/>
</dbReference>
<dbReference type="InterPro" id="IPR036890">
    <property type="entry name" value="HATPase_C_sf"/>
</dbReference>
<evidence type="ECO:0000256" key="3">
    <source>
        <dbReference type="ARBA" id="ARBA00022553"/>
    </source>
</evidence>
<evidence type="ECO:0000259" key="7">
    <source>
        <dbReference type="PROSITE" id="PS50109"/>
    </source>
</evidence>
<dbReference type="SUPFAM" id="SSF55785">
    <property type="entry name" value="PYP-like sensor domain (PAS domain)"/>
    <property type="match status" value="5"/>
</dbReference>
<dbReference type="Proteomes" id="UP000185936">
    <property type="component" value="Unassembled WGS sequence"/>
</dbReference>
<dbReference type="NCBIfam" id="TIGR00229">
    <property type="entry name" value="sensory_box"/>
    <property type="match status" value="3"/>
</dbReference>
<gene>
    <name evidence="10" type="ORF">SAMN05421752_10692</name>
</gene>
<dbReference type="EC" id="2.7.13.3" evidence="2"/>
<dbReference type="PANTHER" id="PTHR43304:SF1">
    <property type="entry name" value="PAC DOMAIN-CONTAINING PROTEIN"/>
    <property type="match status" value="1"/>
</dbReference>
<evidence type="ECO:0000256" key="6">
    <source>
        <dbReference type="SAM" id="MobiDB-lite"/>
    </source>
</evidence>
<dbReference type="Gene3D" id="3.30.450.20">
    <property type="entry name" value="PAS domain"/>
    <property type="match status" value="5"/>
</dbReference>
<organism evidence="10 11">
    <name type="scientific">Natronorubrum thiooxidans</name>
    <dbReference type="NCBI Taxonomy" id="308853"/>
    <lineage>
        <taxon>Archaea</taxon>
        <taxon>Methanobacteriati</taxon>
        <taxon>Methanobacteriota</taxon>
        <taxon>Stenosarchaea group</taxon>
        <taxon>Halobacteria</taxon>
        <taxon>Halobacteriales</taxon>
        <taxon>Natrialbaceae</taxon>
        <taxon>Natronorubrum</taxon>
    </lineage>
</organism>
<dbReference type="PANTHER" id="PTHR43304">
    <property type="entry name" value="PHYTOCHROME-LIKE PROTEIN CPH1"/>
    <property type="match status" value="1"/>
</dbReference>
<dbReference type="SMART" id="SM00065">
    <property type="entry name" value="GAF"/>
    <property type="match status" value="1"/>
</dbReference>
<dbReference type="GO" id="GO:0006355">
    <property type="term" value="P:regulation of DNA-templated transcription"/>
    <property type="evidence" value="ECO:0007669"/>
    <property type="project" value="InterPro"/>
</dbReference>
<dbReference type="InterPro" id="IPR029016">
    <property type="entry name" value="GAF-like_dom_sf"/>
</dbReference>
<feature type="domain" description="PAS" evidence="8">
    <location>
        <begin position="584"/>
        <end position="654"/>
    </location>
</feature>
<sequence>MRLSGLMQVMSERTEPSNTEFWPAGDDRTALQCCQTLVDTVAGGVFRLDVDDRLVAVDDTLLELTGYAREDLLEEHVSVILSQLDTEQVDRSVRVQRYVDGDDVTSLEGTIQTADGAAVPCELRLNRVRTDDQPQGSVGVVREADRPDSESRSGPPTETVSESAAVALEEADVGVFVLDDEFDVAWINEATERYFGIDRSAVLGRDKRQLIAERIRNRFADPETFAETVIATYEDNSYVERFECHITPGDDRDERWLEHRSRPIESGPYAGGRIELYYDVTEQHRRATQLRRLHEAVREWLEGDNREAVAERACQDLREILNLELNGIHLYEPETQTLEPVAWSDRAAALFDELPSFGRHDGIAWQVFDSGEPAIYSDVTTEPDVYNPETSIRSELCLPIGDHGVVLIGSETRDAFDDHDLSLANIIASSLEATFDRLRHEHRLERERAQTEELLRTAPVAICVTDATGEPLLLNQRARERYRPVDDATLATIAAADEWSVTNASGTPLEPEDTPAARVRTTGDPVTDAELVIEDPSGERTWLSVNAAPVADPNGSLARVITIGEDITVRKSYERSLERRKSELETELSEILGRVSDAFYALDESWRFTHVNERAEALLGYSSDDLIGEVIWDVFPSGKRSGLADRYQEAMATQESISWERYSESLELWLEIQAYPSETGLSVYFRDITARKRREQQLERYERIIEAVDDGIYVLDGDELFTAVNDAYTELTGYDRDELLGAHASLVSDEAVIERARRIAADENEAPTIDATLERKTGEEIPIEATVATISTDERVSTSADERAGIVRDVTERRAYQRKLEASNERLEQFAYAASHDLQEPLRMVSSYLQLIERRYADSLDDDGMEFLAYAVDGAERMSAMIDGLLEYSRVETRGNELESIDLEEVFEDVRGDFRLLIDEQDADVTTEPLPCVCGDGGQLRQVFQNLLSNALEYSGDEPPRIHVSAERDGDEWIVSVHDEGIGMDPEKTDRIFKVFQRLHTHDEHPGTGIGLALCRRIIERHGGEIWVETEPGEGTTFSMKLPAADRAE</sequence>
<feature type="compositionally biased region" description="Basic and acidic residues" evidence="6">
    <location>
        <begin position="142"/>
        <end position="151"/>
    </location>
</feature>
<comment type="catalytic activity">
    <reaction evidence="1">
        <text>ATP + protein L-histidine = ADP + protein N-phospho-L-histidine.</text>
        <dbReference type="EC" id="2.7.13.3"/>
    </reaction>
</comment>
<dbReference type="InterPro" id="IPR035965">
    <property type="entry name" value="PAS-like_dom_sf"/>
</dbReference>
<dbReference type="Pfam" id="PF13185">
    <property type="entry name" value="GAF_2"/>
    <property type="match status" value="1"/>
</dbReference>
<dbReference type="FunFam" id="3.30.565.10:FF:000006">
    <property type="entry name" value="Sensor histidine kinase WalK"/>
    <property type="match status" value="1"/>
</dbReference>
<dbReference type="SMART" id="SM00091">
    <property type="entry name" value="PAS"/>
    <property type="match status" value="5"/>
</dbReference>
<feature type="domain" description="PAC" evidence="9">
    <location>
        <begin position="527"/>
        <end position="579"/>
    </location>
</feature>
<feature type="domain" description="Histidine kinase" evidence="7">
    <location>
        <begin position="833"/>
        <end position="1046"/>
    </location>
</feature>
<dbReference type="SUPFAM" id="SSF55874">
    <property type="entry name" value="ATPase domain of HSP90 chaperone/DNA topoisomerase II/histidine kinase"/>
    <property type="match status" value="1"/>
</dbReference>
<dbReference type="CDD" id="cd00130">
    <property type="entry name" value="PAS"/>
    <property type="match status" value="4"/>
</dbReference>
<dbReference type="InterPro" id="IPR052162">
    <property type="entry name" value="Sensor_kinase/Photoreceptor"/>
</dbReference>
<keyword evidence="4" id="KW-0808">Transferase</keyword>
<dbReference type="InterPro" id="IPR000700">
    <property type="entry name" value="PAS-assoc_C"/>
</dbReference>
<dbReference type="InterPro" id="IPR003018">
    <property type="entry name" value="GAF"/>
</dbReference>
<dbReference type="Pfam" id="PF00512">
    <property type="entry name" value="HisKA"/>
    <property type="match status" value="1"/>
</dbReference>
<feature type="region of interest" description="Disordered" evidence="6">
    <location>
        <begin position="132"/>
        <end position="160"/>
    </location>
</feature>
<evidence type="ECO:0000256" key="2">
    <source>
        <dbReference type="ARBA" id="ARBA00012438"/>
    </source>
</evidence>
<feature type="domain" description="PAS" evidence="8">
    <location>
        <begin position="37"/>
        <end position="102"/>
    </location>
</feature>
<keyword evidence="5" id="KW-0418">Kinase</keyword>
<dbReference type="PROSITE" id="PS50112">
    <property type="entry name" value="PAS"/>
    <property type="match status" value="4"/>
</dbReference>
<evidence type="ECO:0000259" key="8">
    <source>
        <dbReference type="PROSITE" id="PS50112"/>
    </source>
</evidence>
<dbReference type="SMART" id="SM00086">
    <property type="entry name" value="PAC"/>
    <property type="match status" value="3"/>
</dbReference>
<dbReference type="Gene3D" id="3.30.450.40">
    <property type="match status" value="1"/>
</dbReference>
<evidence type="ECO:0000256" key="5">
    <source>
        <dbReference type="ARBA" id="ARBA00022777"/>
    </source>
</evidence>
<dbReference type="InterPro" id="IPR003594">
    <property type="entry name" value="HATPase_dom"/>
</dbReference>
<evidence type="ECO:0000313" key="10">
    <source>
        <dbReference type="EMBL" id="SIR96800.1"/>
    </source>
</evidence>
<feature type="domain" description="PAS" evidence="8">
    <location>
        <begin position="160"/>
        <end position="205"/>
    </location>
</feature>
<dbReference type="Gene3D" id="1.10.287.130">
    <property type="match status" value="1"/>
</dbReference>
<dbReference type="CDD" id="cd00082">
    <property type="entry name" value="HisKA"/>
    <property type="match status" value="1"/>
</dbReference>
<keyword evidence="11" id="KW-1185">Reference proteome</keyword>
<dbReference type="InterPro" id="IPR036097">
    <property type="entry name" value="HisK_dim/P_sf"/>
</dbReference>
<dbReference type="InterPro" id="IPR013656">
    <property type="entry name" value="PAS_4"/>
</dbReference>
<dbReference type="STRING" id="308853.SAMN05421752_10692"/>
<dbReference type="GO" id="GO:0000155">
    <property type="term" value="F:phosphorelay sensor kinase activity"/>
    <property type="evidence" value="ECO:0007669"/>
    <property type="project" value="InterPro"/>
</dbReference>
<dbReference type="SMART" id="SM00388">
    <property type="entry name" value="HisKA"/>
    <property type="match status" value="1"/>
</dbReference>
<dbReference type="EMBL" id="FTNR01000006">
    <property type="protein sequence ID" value="SIR96800.1"/>
    <property type="molecule type" value="Genomic_DNA"/>
</dbReference>
<dbReference type="SMART" id="SM00387">
    <property type="entry name" value="HATPase_c"/>
    <property type="match status" value="1"/>
</dbReference>
<protein>
    <recommendedName>
        <fullName evidence="2">histidine kinase</fullName>
        <ecNumber evidence="2">2.7.13.3</ecNumber>
    </recommendedName>
</protein>
<dbReference type="Pfam" id="PF00989">
    <property type="entry name" value="PAS"/>
    <property type="match status" value="2"/>
</dbReference>
<dbReference type="SUPFAM" id="SSF55781">
    <property type="entry name" value="GAF domain-like"/>
    <property type="match status" value="1"/>
</dbReference>
<name>A0A1N7F904_9EURY</name>
<dbReference type="InterPro" id="IPR004358">
    <property type="entry name" value="Sig_transdc_His_kin-like_C"/>
</dbReference>
<dbReference type="Pfam" id="PF02518">
    <property type="entry name" value="HATPase_c"/>
    <property type="match status" value="1"/>
</dbReference>
<evidence type="ECO:0000256" key="1">
    <source>
        <dbReference type="ARBA" id="ARBA00000085"/>
    </source>
</evidence>
<evidence type="ECO:0000259" key="9">
    <source>
        <dbReference type="PROSITE" id="PS50113"/>
    </source>
</evidence>
<dbReference type="AlphaFoldDB" id="A0A1N7F904"/>
<proteinExistence type="predicted"/>
<dbReference type="InterPro" id="IPR005467">
    <property type="entry name" value="His_kinase_dom"/>
</dbReference>
<accession>A0A1N7F904</accession>
<dbReference type="InterPro" id="IPR001610">
    <property type="entry name" value="PAC"/>
</dbReference>
<feature type="domain" description="PAS" evidence="8">
    <location>
        <begin position="697"/>
        <end position="741"/>
    </location>
</feature>
<dbReference type="PROSITE" id="PS50109">
    <property type="entry name" value="HIS_KIN"/>
    <property type="match status" value="1"/>
</dbReference>
<dbReference type="PRINTS" id="PR00344">
    <property type="entry name" value="BCTRLSENSOR"/>
</dbReference>
<dbReference type="SUPFAM" id="SSF47384">
    <property type="entry name" value="Homodimeric domain of signal transducing histidine kinase"/>
    <property type="match status" value="1"/>
</dbReference>
<evidence type="ECO:0000313" key="11">
    <source>
        <dbReference type="Proteomes" id="UP000185936"/>
    </source>
</evidence>
<dbReference type="Pfam" id="PF08448">
    <property type="entry name" value="PAS_4"/>
    <property type="match status" value="3"/>
</dbReference>